<feature type="transmembrane region" description="Helical" evidence="11">
    <location>
        <begin position="168"/>
        <end position="187"/>
    </location>
</feature>
<sequence length="507" mass="55301">MKLRKKRHTPLNINDITIIDDSKLKKAITAAALGNAVEWFDFGVYGFVAYALGQVFFPSASPGVQMIAALATFSVPFLVRPLGGVFFGRLGDKFGRQKVLSVTIIIMAISTFCIGLIPSYASIGIWAPILLLLAKLAQGFSVGGEYSGAAIFVAEYSPDRKRGLMGSWLDFGSIAGFVLGAGVVVLISSIIGEAKFLEWGWRLPFFLAAPLGIIGLYLRHALEETPAFQQHVDNMEKGDREAIQNPPKTSFREIANKNWKNLLVCMGLVISTNVTYYMLLTYMPSYLSHNLNYSESHGVLIIIAIMLGMLFIQPLIGLTSDRIGRKPFVIGGSIGMLFLAVPCFMLINSNVIGLIFVGLLVLAVLLNSFTGVMASTLPAMFPTHIRYSALAISFNISVLVAGATPTVAAWLVESSGNLYMPAYYLMVVAIVGLVTGLYMKETANKPLRGATPAASDRSEAKELLQETYDNIELKVDNINDELADLQEQINALEKKKQTLIDQHPKLD</sequence>
<dbReference type="RefSeq" id="WP_095844686.1">
    <property type="nucleotide sequence ID" value="NZ_CP014136.1"/>
</dbReference>
<gene>
    <name evidence="13" type="ORF">AWC35_01245</name>
</gene>
<reference evidence="13 14" key="1">
    <citation type="submission" date="2016-01" db="EMBL/GenBank/DDBJ databases">
        <authorList>
            <person name="Oliw E.H."/>
        </authorList>
    </citation>
    <scope>NUCLEOTIDE SEQUENCE [LARGE SCALE GENOMIC DNA]</scope>
    <source>
        <strain evidence="13 14">FRB97</strain>
    </source>
</reference>
<name>A0A250AW91_9GAMM</name>
<feature type="transmembrane region" description="Helical" evidence="11">
    <location>
        <begin position="64"/>
        <end position="87"/>
    </location>
</feature>
<keyword evidence="9 11" id="KW-0472">Membrane</keyword>
<feature type="transmembrane region" description="Helical" evidence="11">
    <location>
        <begin position="389"/>
        <end position="412"/>
    </location>
</feature>
<dbReference type="InterPro" id="IPR036292">
    <property type="entry name" value="ProP_C"/>
</dbReference>
<evidence type="ECO:0000256" key="2">
    <source>
        <dbReference type="ARBA" id="ARBA00022448"/>
    </source>
</evidence>
<evidence type="ECO:0000256" key="9">
    <source>
        <dbReference type="ARBA" id="ARBA00023136"/>
    </source>
</evidence>
<dbReference type="NCBIfam" id="TIGR00883">
    <property type="entry name" value="2A0106"/>
    <property type="match status" value="1"/>
</dbReference>
<dbReference type="OrthoDB" id="3690818at2"/>
<dbReference type="EMBL" id="CP014136">
    <property type="protein sequence ID" value="ATA18086.1"/>
    <property type="molecule type" value="Genomic_DNA"/>
</dbReference>
<comment type="subcellular location">
    <subcellularLocation>
        <location evidence="1">Cell inner membrane</location>
        <topology evidence="1">Multi-pass membrane protein</topology>
    </subcellularLocation>
</comment>
<keyword evidence="8 10" id="KW-0175">Coiled coil</keyword>
<keyword evidence="2" id="KW-0813">Transport</keyword>
<dbReference type="GO" id="GO:0015293">
    <property type="term" value="F:symporter activity"/>
    <property type="evidence" value="ECO:0007669"/>
    <property type="project" value="UniProtKB-KW"/>
</dbReference>
<feature type="transmembrane region" description="Helical" evidence="11">
    <location>
        <begin position="299"/>
        <end position="316"/>
    </location>
</feature>
<evidence type="ECO:0000256" key="1">
    <source>
        <dbReference type="ARBA" id="ARBA00004429"/>
    </source>
</evidence>
<dbReference type="KEGG" id="gqu:AWC35_01245"/>
<evidence type="ECO:0000256" key="6">
    <source>
        <dbReference type="ARBA" id="ARBA00022847"/>
    </source>
</evidence>
<dbReference type="Pfam" id="PF00083">
    <property type="entry name" value="Sugar_tr"/>
    <property type="match status" value="1"/>
</dbReference>
<evidence type="ECO:0000256" key="3">
    <source>
        <dbReference type="ARBA" id="ARBA00022475"/>
    </source>
</evidence>
<dbReference type="PROSITE" id="PS00216">
    <property type="entry name" value="SUGAR_TRANSPORT_1"/>
    <property type="match status" value="1"/>
</dbReference>
<feature type="transmembrane region" description="Helical" evidence="11">
    <location>
        <begin position="261"/>
        <end position="279"/>
    </location>
</feature>
<dbReference type="Proteomes" id="UP000217182">
    <property type="component" value="Chromosome"/>
</dbReference>
<feature type="transmembrane region" description="Helical" evidence="11">
    <location>
        <begin position="123"/>
        <end position="156"/>
    </location>
</feature>
<dbReference type="PANTHER" id="PTHR43528:SF5">
    <property type="entry name" value="PROLINE_BETAINE TRANSPORTER"/>
    <property type="match status" value="1"/>
</dbReference>
<dbReference type="GO" id="GO:0005886">
    <property type="term" value="C:plasma membrane"/>
    <property type="evidence" value="ECO:0007669"/>
    <property type="project" value="UniProtKB-SubCell"/>
</dbReference>
<dbReference type="InterPro" id="IPR004736">
    <property type="entry name" value="MHS_symport"/>
</dbReference>
<organism evidence="13 14">
    <name type="scientific">Gibbsiella quercinecans</name>
    <dbReference type="NCBI Taxonomy" id="929813"/>
    <lineage>
        <taxon>Bacteria</taxon>
        <taxon>Pseudomonadati</taxon>
        <taxon>Pseudomonadota</taxon>
        <taxon>Gammaproteobacteria</taxon>
        <taxon>Enterobacterales</taxon>
        <taxon>Yersiniaceae</taxon>
        <taxon>Gibbsiella</taxon>
    </lineage>
</organism>
<keyword evidence="5 11" id="KW-0812">Transmembrane</keyword>
<evidence type="ECO:0000256" key="7">
    <source>
        <dbReference type="ARBA" id="ARBA00022989"/>
    </source>
</evidence>
<dbReference type="Pfam" id="PF08946">
    <property type="entry name" value="Osmo_CC"/>
    <property type="match status" value="1"/>
</dbReference>
<dbReference type="SUPFAM" id="SSF103473">
    <property type="entry name" value="MFS general substrate transporter"/>
    <property type="match status" value="1"/>
</dbReference>
<dbReference type="InterPro" id="IPR015041">
    <property type="entry name" value="Osmo_CC"/>
</dbReference>
<evidence type="ECO:0000256" key="5">
    <source>
        <dbReference type="ARBA" id="ARBA00022692"/>
    </source>
</evidence>
<dbReference type="InterPro" id="IPR020846">
    <property type="entry name" value="MFS_dom"/>
</dbReference>
<feature type="coiled-coil region" evidence="10">
    <location>
        <begin position="461"/>
        <end position="502"/>
    </location>
</feature>
<dbReference type="SUPFAM" id="SSF103661">
    <property type="entry name" value="Proline/betaine transporter ProP, C-terminal cytoplasmic domain"/>
    <property type="match status" value="1"/>
</dbReference>
<dbReference type="FunFam" id="1.20.1250.20:FF:000001">
    <property type="entry name" value="Dicarboxylate MFS transporter"/>
    <property type="match status" value="1"/>
</dbReference>
<keyword evidence="4" id="KW-0997">Cell inner membrane</keyword>
<feature type="transmembrane region" description="Helical" evidence="11">
    <location>
        <begin position="418"/>
        <end position="439"/>
    </location>
</feature>
<evidence type="ECO:0000313" key="13">
    <source>
        <dbReference type="EMBL" id="ATA18086.1"/>
    </source>
</evidence>
<evidence type="ECO:0000313" key="14">
    <source>
        <dbReference type="Proteomes" id="UP000217182"/>
    </source>
</evidence>
<feature type="transmembrane region" description="Helical" evidence="11">
    <location>
        <begin position="353"/>
        <end position="377"/>
    </location>
</feature>
<keyword evidence="7 11" id="KW-1133">Transmembrane helix</keyword>
<proteinExistence type="predicted"/>
<keyword evidence="3" id="KW-1003">Cell membrane</keyword>
<feature type="transmembrane region" description="Helical" evidence="11">
    <location>
        <begin position="328"/>
        <end position="347"/>
    </location>
</feature>
<feature type="transmembrane region" description="Helical" evidence="11">
    <location>
        <begin position="99"/>
        <end position="117"/>
    </location>
</feature>
<accession>A0A250AW91</accession>
<keyword evidence="6" id="KW-0769">Symport</keyword>
<feature type="transmembrane region" description="Helical" evidence="11">
    <location>
        <begin position="32"/>
        <end position="52"/>
    </location>
</feature>
<evidence type="ECO:0000256" key="11">
    <source>
        <dbReference type="SAM" id="Phobius"/>
    </source>
</evidence>
<dbReference type="InterPro" id="IPR036259">
    <property type="entry name" value="MFS_trans_sf"/>
</dbReference>
<protein>
    <submittedName>
        <fullName evidence="13">Glycine/betaine ABC transporter</fullName>
    </submittedName>
</protein>
<dbReference type="NCBIfam" id="NF007927">
    <property type="entry name" value="PRK10642.1"/>
    <property type="match status" value="1"/>
</dbReference>
<dbReference type="InterPro" id="IPR005829">
    <property type="entry name" value="Sugar_transporter_CS"/>
</dbReference>
<evidence type="ECO:0000259" key="12">
    <source>
        <dbReference type="PROSITE" id="PS50850"/>
    </source>
</evidence>
<evidence type="ECO:0000256" key="10">
    <source>
        <dbReference type="SAM" id="Coils"/>
    </source>
</evidence>
<dbReference type="AlphaFoldDB" id="A0A250AW91"/>
<dbReference type="PROSITE" id="PS50850">
    <property type="entry name" value="MFS"/>
    <property type="match status" value="1"/>
</dbReference>
<dbReference type="CDD" id="cd17366">
    <property type="entry name" value="MFS_ProP"/>
    <property type="match status" value="1"/>
</dbReference>
<dbReference type="InterPro" id="IPR005828">
    <property type="entry name" value="MFS_sugar_transport-like"/>
</dbReference>
<dbReference type="Gene3D" id="1.20.1250.20">
    <property type="entry name" value="MFS general substrate transporter like domains"/>
    <property type="match status" value="2"/>
</dbReference>
<dbReference type="FunFam" id="1.20.1250.20:FF:000051">
    <property type="entry name" value="Proline/glycine betaine transporter"/>
    <property type="match status" value="1"/>
</dbReference>
<evidence type="ECO:0000256" key="8">
    <source>
        <dbReference type="ARBA" id="ARBA00023054"/>
    </source>
</evidence>
<feature type="domain" description="Major facilitator superfamily (MFS) profile" evidence="12">
    <location>
        <begin position="27"/>
        <end position="444"/>
    </location>
</feature>
<feature type="transmembrane region" description="Helical" evidence="11">
    <location>
        <begin position="199"/>
        <end position="218"/>
    </location>
</feature>
<dbReference type="InterPro" id="IPR051084">
    <property type="entry name" value="H+-coupled_symporters"/>
</dbReference>
<evidence type="ECO:0000256" key="4">
    <source>
        <dbReference type="ARBA" id="ARBA00022519"/>
    </source>
</evidence>
<dbReference type="PANTHER" id="PTHR43528">
    <property type="entry name" value="ALPHA-KETOGLUTARATE PERMEASE"/>
    <property type="match status" value="1"/>
</dbReference>
<keyword evidence="14" id="KW-1185">Reference proteome</keyword>